<evidence type="ECO:0000256" key="2">
    <source>
        <dbReference type="ARBA" id="ARBA00022655"/>
    </source>
</evidence>
<feature type="modified residue" description="Pyruvic acid (Ser)" evidence="9 12">
    <location>
        <position position="25"/>
    </location>
</feature>
<feature type="chain" id="PRO_5038201408" description="Aspartate 1-decarboxylase beta chain" evidence="9 13">
    <location>
        <begin position="1"/>
        <end position="24"/>
    </location>
</feature>
<dbReference type="PANTHER" id="PTHR21012:SF0">
    <property type="entry name" value="ASPARTATE 1-DECARBOXYLASE"/>
    <property type="match status" value="1"/>
</dbReference>
<feature type="active site" description="Proton donor" evidence="9 10">
    <location>
        <position position="58"/>
    </location>
</feature>
<evidence type="ECO:0000256" key="4">
    <source>
        <dbReference type="ARBA" id="ARBA00022813"/>
    </source>
</evidence>
<comment type="caution">
    <text evidence="15">The sequence shown here is derived from an EMBL/GenBank/DDBJ whole genome shotgun (WGS) entry which is preliminary data.</text>
</comment>
<keyword evidence="16" id="KW-1185">Reference proteome</keyword>
<dbReference type="Pfam" id="PF02261">
    <property type="entry name" value="Asp_decarbox"/>
    <property type="match status" value="1"/>
</dbReference>
<evidence type="ECO:0000256" key="14">
    <source>
        <dbReference type="SAM" id="MobiDB-lite"/>
    </source>
</evidence>
<feature type="binding site" evidence="9 11">
    <location>
        <begin position="73"/>
        <end position="75"/>
    </location>
    <ligand>
        <name>substrate</name>
    </ligand>
</feature>
<dbReference type="InterPro" id="IPR009010">
    <property type="entry name" value="Asp_de-COase-like_dom_sf"/>
</dbReference>
<keyword evidence="5 9" id="KW-0865">Zymogen</keyword>
<dbReference type="CDD" id="cd06919">
    <property type="entry name" value="Asp_decarbox"/>
    <property type="match status" value="1"/>
</dbReference>
<dbReference type="HAMAP" id="MF_00446">
    <property type="entry name" value="PanD"/>
    <property type="match status" value="1"/>
</dbReference>
<sequence>MLRTMMTSKIHRATVTGADLHYVGSVTIDADLLAAADLLEGEKVTIVDIDNGARLDTYVIAGAADSGVVGINGAAAHLVHPGDLVIIIAYGVFDETEIASYTPHVVFVDENNRIIHAGDDAAHAPAGSGLRDPRLDSHAVSTGRG</sequence>
<feature type="binding site" evidence="9 11">
    <location>
        <position position="57"/>
    </location>
    <ligand>
        <name>substrate</name>
    </ligand>
</feature>
<keyword evidence="3 9" id="KW-0210">Decarboxylase</keyword>
<dbReference type="NCBIfam" id="TIGR00223">
    <property type="entry name" value="panD"/>
    <property type="match status" value="1"/>
</dbReference>
<keyword evidence="2 9" id="KW-0566">Pantothenate biosynthesis</keyword>
<reference evidence="15" key="2">
    <citation type="submission" date="2020-09" db="EMBL/GenBank/DDBJ databases">
        <authorList>
            <person name="Sun Q."/>
            <person name="Zhou Y."/>
        </authorList>
    </citation>
    <scope>NUCLEOTIDE SEQUENCE</scope>
    <source>
        <strain evidence="15">CGMCC 1.12827</strain>
    </source>
</reference>
<protein>
    <recommendedName>
        <fullName evidence="9">Aspartate 1-decarboxylase</fullName>
        <ecNumber evidence="9">4.1.1.11</ecNumber>
    </recommendedName>
    <alternativeName>
        <fullName evidence="9">Aspartate alpha-decarboxylase</fullName>
    </alternativeName>
    <component>
        <recommendedName>
            <fullName evidence="9">Aspartate 1-decarboxylase beta chain</fullName>
        </recommendedName>
    </component>
    <component>
        <recommendedName>
            <fullName evidence="9">Aspartate 1-decarboxylase alpha chain</fullName>
        </recommendedName>
    </component>
</protein>
<dbReference type="EC" id="4.1.1.11" evidence="9"/>
<evidence type="ECO:0000256" key="3">
    <source>
        <dbReference type="ARBA" id="ARBA00022793"/>
    </source>
</evidence>
<comment type="subcellular location">
    <subcellularLocation>
        <location evidence="9">Cytoplasm</location>
    </subcellularLocation>
</comment>
<comment type="similarity">
    <text evidence="9">Belongs to the PanD family.</text>
</comment>
<dbReference type="Gene3D" id="2.40.40.20">
    <property type="match status" value="1"/>
</dbReference>
<evidence type="ECO:0000256" key="12">
    <source>
        <dbReference type="PIRSR" id="PIRSR006246-3"/>
    </source>
</evidence>
<evidence type="ECO:0000256" key="9">
    <source>
        <dbReference type="HAMAP-Rule" id="MF_00446"/>
    </source>
</evidence>
<comment type="catalytic activity">
    <reaction evidence="9">
        <text>L-aspartate + H(+) = beta-alanine + CO2</text>
        <dbReference type="Rhea" id="RHEA:19497"/>
        <dbReference type="ChEBI" id="CHEBI:15378"/>
        <dbReference type="ChEBI" id="CHEBI:16526"/>
        <dbReference type="ChEBI" id="CHEBI:29991"/>
        <dbReference type="ChEBI" id="CHEBI:57966"/>
        <dbReference type="EC" id="4.1.1.11"/>
    </reaction>
</comment>
<evidence type="ECO:0000256" key="11">
    <source>
        <dbReference type="PIRSR" id="PIRSR006246-2"/>
    </source>
</evidence>
<dbReference type="Proteomes" id="UP000621454">
    <property type="component" value="Unassembled WGS sequence"/>
</dbReference>
<feature type="active site" description="Schiff-base intermediate with substrate; via pyruvic acid" evidence="9 10">
    <location>
        <position position="25"/>
    </location>
</feature>
<evidence type="ECO:0000256" key="13">
    <source>
        <dbReference type="PIRSR" id="PIRSR006246-5"/>
    </source>
</evidence>
<keyword evidence="8 9" id="KW-0670">Pyruvate</keyword>
<evidence type="ECO:0000256" key="5">
    <source>
        <dbReference type="ARBA" id="ARBA00023145"/>
    </source>
</evidence>
<evidence type="ECO:0000256" key="1">
    <source>
        <dbReference type="ARBA" id="ARBA00022490"/>
    </source>
</evidence>
<dbReference type="SUPFAM" id="SSF50692">
    <property type="entry name" value="ADC-like"/>
    <property type="match status" value="1"/>
</dbReference>
<evidence type="ECO:0000313" key="16">
    <source>
        <dbReference type="Proteomes" id="UP000621454"/>
    </source>
</evidence>
<comment type="cofactor">
    <cofactor evidence="9 10">
        <name>pyruvate</name>
        <dbReference type="ChEBI" id="CHEBI:15361"/>
    </cofactor>
    <text evidence="9 10">Binds 1 pyruvoyl group covalently per subunit.</text>
</comment>
<dbReference type="AlphaFoldDB" id="A0A916WX95"/>
<evidence type="ECO:0000256" key="7">
    <source>
        <dbReference type="ARBA" id="ARBA00023270"/>
    </source>
</evidence>
<comment type="subunit">
    <text evidence="9">Heterooctamer of four alpha and four beta subunits.</text>
</comment>
<organism evidence="15 16">
    <name type="scientific">Gordonia jinhuaensis</name>
    <dbReference type="NCBI Taxonomy" id="1517702"/>
    <lineage>
        <taxon>Bacteria</taxon>
        <taxon>Bacillati</taxon>
        <taxon>Actinomycetota</taxon>
        <taxon>Actinomycetes</taxon>
        <taxon>Mycobacteriales</taxon>
        <taxon>Gordoniaceae</taxon>
        <taxon>Gordonia</taxon>
    </lineage>
</organism>
<name>A0A916WX95_9ACTN</name>
<feature type="chain" id="PRO_5038201409" description="Aspartate 1-decarboxylase alpha chain" evidence="9 13">
    <location>
        <begin position="25"/>
        <end position="145"/>
    </location>
</feature>
<dbReference type="EMBL" id="BMGC01000023">
    <property type="protein sequence ID" value="GGB39609.1"/>
    <property type="molecule type" value="Genomic_DNA"/>
</dbReference>
<dbReference type="GO" id="GO:0015940">
    <property type="term" value="P:pantothenate biosynthetic process"/>
    <property type="evidence" value="ECO:0007669"/>
    <property type="project" value="UniProtKB-UniRule"/>
</dbReference>
<evidence type="ECO:0000313" key="15">
    <source>
        <dbReference type="EMBL" id="GGB39609.1"/>
    </source>
</evidence>
<dbReference type="InterPro" id="IPR003190">
    <property type="entry name" value="Asp_decarbox"/>
</dbReference>
<accession>A0A916WX95</accession>
<evidence type="ECO:0000256" key="10">
    <source>
        <dbReference type="PIRSR" id="PIRSR006246-1"/>
    </source>
</evidence>
<comment type="function">
    <text evidence="9">Catalyzes the pyruvoyl-dependent decarboxylation of aspartate to produce beta-alanine.</text>
</comment>
<comment type="PTM">
    <text evidence="9 12">Is synthesized initially as an inactive proenzyme, which is activated by self-cleavage at a specific serine bond to produce a beta-subunit with a hydroxyl group at its C-terminus and an alpha-subunit with a pyruvoyl group at its N-terminus.</text>
</comment>
<feature type="region of interest" description="Disordered" evidence="14">
    <location>
        <begin position="124"/>
        <end position="145"/>
    </location>
</feature>
<evidence type="ECO:0000256" key="6">
    <source>
        <dbReference type="ARBA" id="ARBA00023239"/>
    </source>
</evidence>
<proteinExistence type="inferred from homology"/>
<reference evidence="15" key="1">
    <citation type="journal article" date="2014" name="Int. J. Syst. Evol. Microbiol.">
        <title>Complete genome sequence of Corynebacterium casei LMG S-19264T (=DSM 44701T), isolated from a smear-ripened cheese.</title>
        <authorList>
            <consortium name="US DOE Joint Genome Institute (JGI-PGF)"/>
            <person name="Walter F."/>
            <person name="Albersmeier A."/>
            <person name="Kalinowski J."/>
            <person name="Ruckert C."/>
        </authorList>
    </citation>
    <scope>NUCLEOTIDE SEQUENCE</scope>
    <source>
        <strain evidence="15">CGMCC 1.12827</strain>
    </source>
</reference>
<dbReference type="GO" id="GO:0006523">
    <property type="term" value="P:alanine biosynthetic process"/>
    <property type="evidence" value="ECO:0007669"/>
    <property type="project" value="InterPro"/>
</dbReference>
<dbReference type="GO" id="GO:0005829">
    <property type="term" value="C:cytosol"/>
    <property type="evidence" value="ECO:0007669"/>
    <property type="project" value="TreeGrafter"/>
</dbReference>
<keyword evidence="6 9" id="KW-0456">Lyase</keyword>
<gene>
    <name evidence="9 15" type="primary">panD</name>
    <name evidence="15" type="ORF">GCM10011489_29110</name>
</gene>
<keyword evidence="4 9" id="KW-0068">Autocatalytic cleavage</keyword>
<dbReference type="GO" id="GO:0004068">
    <property type="term" value="F:aspartate 1-decarboxylase activity"/>
    <property type="evidence" value="ECO:0007669"/>
    <property type="project" value="UniProtKB-UniRule"/>
</dbReference>
<keyword evidence="1 9" id="KW-0963">Cytoplasm</keyword>
<comment type="pathway">
    <text evidence="9">Cofactor biosynthesis; (R)-pantothenate biosynthesis; beta-alanine from L-aspartate: step 1/1.</text>
</comment>
<dbReference type="PANTHER" id="PTHR21012">
    <property type="entry name" value="ASPARTATE 1-DECARBOXYLASE"/>
    <property type="match status" value="1"/>
</dbReference>
<evidence type="ECO:0000256" key="8">
    <source>
        <dbReference type="ARBA" id="ARBA00023317"/>
    </source>
</evidence>
<dbReference type="RefSeq" id="WP_188587303.1">
    <property type="nucleotide sequence ID" value="NZ_BMGC01000023.1"/>
</dbReference>
<keyword evidence="7 9" id="KW-0704">Schiff base</keyword>
<dbReference type="PIRSF" id="PIRSF006246">
    <property type="entry name" value="Asp_decarbox"/>
    <property type="match status" value="1"/>
</dbReference>